<dbReference type="RefSeq" id="WP_275421735.1">
    <property type="nucleotide sequence ID" value="NZ_CP106877.1"/>
</dbReference>
<feature type="domain" description="NodB homology" evidence="2">
    <location>
        <begin position="131"/>
        <end position="307"/>
    </location>
</feature>
<keyword evidence="4" id="KW-1185">Reference proteome</keyword>
<dbReference type="NCBIfam" id="TIGR02873">
    <property type="entry name" value="spore_ylxY"/>
    <property type="match status" value="1"/>
</dbReference>
<sequence length="319" mass="36847">MKKQSFKRPIILITIMIFGYFIVQNPLSELYVEKLRTEAITATAIKDSLYMEIEQRRKEYEKEPENARIDKVWKKIPGYNGLRVDVESTYQKMKIDGMFDEKKLVFKQVPPKIHLEDLPPAPIYRGHPEKPTVAITINVAWGNEYISSILATLKRQQVHATFFLEGKWAKQNTDLVKMIFNEGHEIGNHSYSHPDFARLTVAETKKELEETNRIIEAAIGVKPSLFAPPSGSFREETVQIADEMNMQTIMWTVDTIDWRNPPTEVVLNRVRKQVHNGAIILMHPTESTSNALEQILIELKDRGYIPSTISELLDEKRIK</sequence>
<dbReference type="GO" id="GO:0016020">
    <property type="term" value="C:membrane"/>
    <property type="evidence" value="ECO:0007669"/>
    <property type="project" value="TreeGrafter"/>
</dbReference>
<keyword evidence="1" id="KW-0472">Membrane</keyword>
<evidence type="ECO:0000313" key="3">
    <source>
        <dbReference type="EMBL" id="WAA13557.1"/>
    </source>
</evidence>
<feature type="transmembrane region" description="Helical" evidence="1">
    <location>
        <begin position="9"/>
        <end position="27"/>
    </location>
</feature>
<keyword evidence="1" id="KW-0812">Transmembrane</keyword>
<name>A0A9E8M1A6_9BACI</name>
<dbReference type="PANTHER" id="PTHR10587:SF80">
    <property type="entry name" value="CHITOOLIGOSACCHARIDE DEACETYLASE"/>
    <property type="match status" value="1"/>
</dbReference>
<protein>
    <submittedName>
        <fullName evidence="3">Polysaccharide deacetylase family protein</fullName>
    </submittedName>
</protein>
<keyword evidence="1" id="KW-1133">Transmembrane helix</keyword>
<dbReference type="SUPFAM" id="SSF88713">
    <property type="entry name" value="Glycoside hydrolase/deacetylase"/>
    <property type="match status" value="1"/>
</dbReference>
<dbReference type="Proteomes" id="UP001164726">
    <property type="component" value="Chromosome"/>
</dbReference>
<proteinExistence type="predicted"/>
<evidence type="ECO:0000259" key="2">
    <source>
        <dbReference type="PROSITE" id="PS51677"/>
    </source>
</evidence>
<dbReference type="InterPro" id="IPR002509">
    <property type="entry name" value="NODB_dom"/>
</dbReference>
<dbReference type="InterPro" id="IPR014228">
    <property type="entry name" value="Spore_polysacc_deacetyl_YlxY"/>
</dbReference>
<dbReference type="InterPro" id="IPR011330">
    <property type="entry name" value="Glyco_hydro/deAcase_b/a-brl"/>
</dbReference>
<dbReference type="InterPro" id="IPR050248">
    <property type="entry name" value="Polysacc_deacetylase_ArnD"/>
</dbReference>
<dbReference type="KEGG" id="fhl:OE105_05490"/>
<reference evidence="3" key="1">
    <citation type="submission" date="2022-09" db="EMBL/GenBank/DDBJ databases">
        <title>Complete Genomes of Fervidibacillus albus and Fervidibacillus halotolerans isolated from tidal flat sediments.</title>
        <authorList>
            <person name="Kwon K.K."/>
            <person name="Yang S.-H."/>
            <person name="Park M.J."/>
            <person name="Oh H.-M."/>
        </authorList>
    </citation>
    <scope>NUCLEOTIDE SEQUENCE</scope>
    <source>
        <strain evidence="3">MEBiC13594</strain>
    </source>
</reference>
<gene>
    <name evidence="3" type="ORF">OE105_05490</name>
</gene>
<dbReference type="GO" id="GO:0005975">
    <property type="term" value="P:carbohydrate metabolic process"/>
    <property type="evidence" value="ECO:0007669"/>
    <property type="project" value="InterPro"/>
</dbReference>
<dbReference type="EMBL" id="CP106877">
    <property type="protein sequence ID" value="WAA13557.1"/>
    <property type="molecule type" value="Genomic_DNA"/>
</dbReference>
<evidence type="ECO:0000256" key="1">
    <source>
        <dbReference type="SAM" id="Phobius"/>
    </source>
</evidence>
<dbReference type="GO" id="GO:0016810">
    <property type="term" value="F:hydrolase activity, acting on carbon-nitrogen (but not peptide) bonds"/>
    <property type="evidence" value="ECO:0007669"/>
    <property type="project" value="InterPro"/>
</dbReference>
<evidence type="ECO:0000313" key="4">
    <source>
        <dbReference type="Proteomes" id="UP001164726"/>
    </source>
</evidence>
<organism evidence="3 4">
    <name type="scientific">Fervidibacillus halotolerans</name>
    <dbReference type="NCBI Taxonomy" id="2980027"/>
    <lineage>
        <taxon>Bacteria</taxon>
        <taxon>Bacillati</taxon>
        <taxon>Bacillota</taxon>
        <taxon>Bacilli</taxon>
        <taxon>Bacillales</taxon>
        <taxon>Bacillaceae</taxon>
        <taxon>Fervidibacillus</taxon>
    </lineage>
</organism>
<dbReference type="Gene3D" id="3.20.20.370">
    <property type="entry name" value="Glycoside hydrolase/deacetylase"/>
    <property type="match status" value="1"/>
</dbReference>
<dbReference type="CDD" id="cd10950">
    <property type="entry name" value="CE4_BsYlxY_like"/>
    <property type="match status" value="1"/>
</dbReference>
<dbReference type="PROSITE" id="PS51677">
    <property type="entry name" value="NODB"/>
    <property type="match status" value="1"/>
</dbReference>
<dbReference type="Pfam" id="PF01522">
    <property type="entry name" value="Polysacc_deac_1"/>
    <property type="match status" value="1"/>
</dbReference>
<accession>A0A9E8M1A6</accession>
<dbReference type="PANTHER" id="PTHR10587">
    <property type="entry name" value="GLYCOSYL TRANSFERASE-RELATED"/>
    <property type="match status" value="1"/>
</dbReference>
<dbReference type="AlphaFoldDB" id="A0A9E8M1A6"/>